<dbReference type="Proteomes" id="UP000051789">
    <property type="component" value="Unassembled WGS sequence"/>
</dbReference>
<dbReference type="STRING" id="1423810.FD19_GL001059"/>
<dbReference type="CDD" id="cd08504">
    <property type="entry name" value="PBP2_OppA"/>
    <property type="match status" value="1"/>
</dbReference>
<evidence type="ECO:0000256" key="1">
    <source>
        <dbReference type="ARBA" id="ARBA00004193"/>
    </source>
</evidence>
<dbReference type="AlphaFoldDB" id="A0A0R2CH42"/>
<dbReference type="PROSITE" id="PS51257">
    <property type="entry name" value="PROKAR_LIPOPROTEIN"/>
    <property type="match status" value="1"/>
</dbReference>
<evidence type="ECO:0000259" key="7">
    <source>
        <dbReference type="Pfam" id="PF00496"/>
    </source>
</evidence>
<dbReference type="PANTHER" id="PTHR30290:SF10">
    <property type="entry name" value="PERIPLASMIC OLIGOPEPTIDE-BINDING PROTEIN-RELATED"/>
    <property type="match status" value="1"/>
</dbReference>
<dbReference type="RefSeq" id="WP_056969243.1">
    <property type="nucleotide sequence ID" value="NZ_AYZK01000002.1"/>
</dbReference>
<dbReference type="FunFam" id="3.90.76.10:FF:000001">
    <property type="entry name" value="Oligopeptide ABC transporter substrate-binding protein"/>
    <property type="match status" value="1"/>
</dbReference>
<dbReference type="PANTHER" id="PTHR30290">
    <property type="entry name" value="PERIPLASMIC BINDING COMPONENT OF ABC TRANSPORTER"/>
    <property type="match status" value="1"/>
</dbReference>
<evidence type="ECO:0000256" key="4">
    <source>
        <dbReference type="ARBA" id="ARBA00022729"/>
    </source>
</evidence>
<accession>A0A0R2CH42</accession>
<keyword evidence="5" id="KW-0571">Peptide transport</keyword>
<evidence type="ECO:0000256" key="5">
    <source>
        <dbReference type="ARBA" id="ARBA00022856"/>
    </source>
</evidence>
<comment type="similarity">
    <text evidence="2">Belongs to the bacterial solute-binding protein 5 family.</text>
</comment>
<dbReference type="GO" id="GO:1904680">
    <property type="term" value="F:peptide transmembrane transporter activity"/>
    <property type="evidence" value="ECO:0007669"/>
    <property type="project" value="TreeGrafter"/>
</dbReference>
<keyword evidence="9" id="KW-1185">Reference proteome</keyword>
<dbReference type="InterPro" id="IPR039424">
    <property type="entry name" value="SBP_5"/>
</dbReference>
<gene>
    <name evidence="8" type="ORF">FD19_GL001059</name>
</gene>
<evidence type="ECO:0000256" key="2">
    <source>
        <dbReference type="ARBA" id="ARBA00005695"/>
    </source>
</evidence>
<comment type="caution">
    <text evidence="8">The sequence shown here is derived from an EMBL/GenBank/DDBJ whole genome shotgun (WGS) entry which is preliminary data.</text>
</comment>
<evidence type="ECO:0000256" key="6">
    <source>
        <dbReference type="SAM" id="SignalP"/>
    </source>
</evidence>
<dbReference type="GO" id="GO:0043190">
    <property type="term" value="C:ATP-binding cassette (ABC) transporter complex"/>
    <property type="evidence" value="ECO:0007669"/>
    <property type="project" value="InterPro"/>
</dbReference>
<dbReference type="SUPFAM" id="SSF53850">
    <property type="entry name" value="Periplasmic binding protein-like II"/>
    <property type="match status" value="1"/>
</dbReference>
<reference evidence="8 9" key="1">
    <citation type="journal article" date="2015" name="Genome Announc.">
        <title>Expanding the biotechnology potential of lactobacilli through comparative genomics of 213 strains and associated genera.</title>
        <authorList>
            <person name="Sun Z."/>
            <person name="Harris H.M."/>
            <person name="McCann A."/>
            <person name="Guo C."/>
            <person name="Argimon S."/>
            <person name="Zhang W."/>
            <person name="Yang X."/>
            <person name="Jeffery I.B."/>
            <person name="Cooney J.C."/>
            <person name="Kagawa T.F."/>
            <person name="Liu W."/>
            <person name="Song Y."/>
            <person name="Salvetti E."/>
            <person name="Wrobel A."/>
            <person name="Rasinkangas P."/>
            <person name="Parkhill J."/>
            <person name="Rea M.C."/>
            <person name="O'Sullivan O."/>
            <person name="Ritari J."/>
            <person name="Douillard F.P."/>
            <person name="Paul Ross R."/>
            <person name="Yang R."/>
            <person name="Briner A.E."/>
            <person name="Felis G.E."/>
            <person name="de Vos W.M."/>
            <person name="Barrangou R."/>
            <person name="Klaenhammer T.R."/>
            <person name="Caufield P.W."/>
            <person name="Cui Y."/>
            <person name="Zhang H."/>
            <person name="O'Toole P.W."/>
        </authorList>
    </citation>
    <scope>NUCLEOTIDE SEQUENCE [LARGE SCALE GENOMIC DNA]</scope>
    <source>
        <strain evidence="8 9">DSM 22698</strain>
    </source>
</reference>
<organism evidence="8 9">
    <name type="scientific">Lacticaseibacillus thailandensis DSM 22698 = JCM 13996</name>
    <dbReference type="NCBI Taxonomy" id="1423810"/>
    <lineage>
        <taxon>Bacteria</taxon>
        <taxon>Bacillati</taxon>
        <taxon>Bacillota</taxon>
        <taxon>Bacilli</taxon>
        <taxon>Lactobacillales</taxon>
        <taxon>Lactobacillaceae</taxon>
        <taxon>Lacticaseibacillus</taxon>
    </lineage>
</organism>
<protein>
    <submittedName>
        <fullName evidence="8">ABC-type oligopeptide transport system, periplasmic component</fullName>
    </submittedName>
</protein>
<dbReference type="GO" id="GO:0015833">
    <property type="term" value="P:peptide transport"/>
    <property type="evidence" value="ECO:0007669"/>
    <property type="project" value="UniProtKB-KW"/>
</dbReference>
<dbReference type="PATRIC" id="fig|1423810.4.peg.1086"/>
<dbReference type="Gene3D" id="3.40.190.10">
    <property type="entry name" value="Periplasmic binding protein-like II"/>
    <property type="match status" value="1"/>
</dbReference>
<keyword evidence="5" id="KW-0653">Protein transport</keyword>
<feature type="signal peptide" evidence="6">
    <location>
        <begin position="1"/>
        <end position="20"/>
    </location>
</feature>
<evidence type="ECO:0000313" key="8">
    <source>
        <dbReference type="EMBL" id="KRM87548.1"/>
    </source>
</evidence>
<feature type="domain" description="Solute-binding protein family 5" evidence="7">
    <location>
        <begin position="74"/>
        <end position="462"/>
    </location>
</feature>
<dbReference type="Gene3D" id="3.90.76.10">
    <property type="entry name" value="Dipeptide-binding Protein, Domain 1"/>
    <property type="match status" value="1"/>
</dbReference>
<proteinExistence type="inferred from homology"/>
<keyword evidence="3" id="KW-0813">Transport</keyword>
<dbReference type="Pfam" id="PF00496">
    <property type="entry name" value="SBP_bac_5"/>
    <property type="match status" value="1"/>
</dbReference>
<name>A0A0R2CH42_9LACO</name>
<dbReference type="Gene3D" id="3.10.105.10">
    <property type="entry name" value="Dipeptide-binding Protein, Domain 3"/>
    <property type="match status" value="1"/>
</dbReference>
<keyword evidence="4 6" id="KW-0732">Signal</keyword>
<comment type="subcellular location">
    <subcellularLocation>
        <location evidence="1">Cell membrane</location>
        <topology evidence="1">Lipid-anchor</topology>
    </subcellularLocation>
</comment>
<feature type="chain" id="PRO_5039009981" evidence="6">
    <location>
        <begin position="21"/>
        <end position="543"/>
    </location>
</feature>
<dbReference type="InterPro" id="IPR023765">
    <property type="entry name" value="SBP_5_CS"/>
</dbReference>
<dbReference type="GO" id="GO:0042597">
    <property type="term" value="C:periplasmic space"/>
    <property type="evidence" value="ECO:0007669"/>
    <property type="project" value="UniProtKB-ARBA"/>
</dbReference>
<dbReference type="EMBL" id="AYZK01000002">
    <property type="protein sequence ID" value="KRM87548.1"/>
    <property type="molecule type" value="Genomic_DNA"/>
</dbReference>
<evidence type="ECO:0000313" key="9">
    <source>
        <dbReference type="Proteomes" id="UP000051789"/>
    </source>
</evidence>
<evidence type="ECO:0000256" key="3">
    <source>
        <dbReference type="ARBA" id="ARBA00022448"/>
    </source>
</evidence>
<dbReference type="InterPro" id="IPR000914">
    <property type="entry name" value="SBP_5_dom"/>
</dbReference>
<dbReference type="PIRSF" id="PIRSF002741">
    <property type="entry name" value="MppA"/>
    <property type="match status" value="1"/>
</dbReference>
<dbReference type="InterPro" id="IPR030678">
    <property type="entry name" value="Peptide/Ni-bd"/>
</dbReference>
<sequence>MKKKSVLLGTMLTTLVGILAACGTGKTAQKQSTVTYMQTDVLQTMDPGRATDIISAQSLTDVYAGLLRWNHNRIEPDMAAKMPTVSKDQKTYTYTLRKGIKWSDGHPVTAGDFVYAWRRAANPKTKSQYAYIFSGIKNADAILAGEKAATTLGVRALSPTKLQVKLDRVMPYFNQMITLQTFMPLEKSVVTKAGSKFGTSNKTLTFNGPYRLHKWTGSENTWTETKNPRYWDAQHVTIKQIKYQVVKENNTAYNLYKDGKVDDITLTGNMATQVKHNKGYQIVKQPGTEYLVPNLKRVPAFRNEQVRQALSMALNRPEFIKQVLGDGSVPSTTVVPESMMYNAQGQDFATVAAKGVTNNRYDLKRARQLFKAGMQASGHSTLTFTILGEDTDRAKATLAYLQAALEKLSQDGAQLKVQTKSVPFKTRLALVQAGNFDMVADAWSADFPDAINFLEQFTGDGNDAVGGWHDARYDALLHASKTTDATNAQKRWQDLVAADQILAKTDGVIPLYQSGAVHLQNPRLRNVSVSPNSMIYWEWARVK</sequence>
<dbReference type="PROSITE" id="PS01040">
    <property type="entry name" value="SBP_BACTERIAL_5"/>
    <property type="match status" value="1"/>
</dbReference>